<dbReference type="InterPro" id="IPR013154">
    <property type="entry name" value="ADH-like_N"/>
</dbReference>
<dbReference type="EMBL" id="BSOS01000090">
    <property type="protein sequence ID" value="GLR68602.1"/>
    <property type="molecule type" value="Genomic_DNA"/>
</dbReference>
<dbReference type="PANTHER" id="PTHR48106:SF13">
    <property type="entry name" value="QUINONE OXIDOREDUCTASE-RELATED"/>
    <property type="match status" value="1"/>
</dbReference>
<dbReference type="CDD" id="cd05286">
    <property type="entry name" value="QOR2"/>
    <property type="match status" value="1"/>
</dbReference>
<dbReference type="Pfam" id="PF08240">
    <property type="entry name" value="ADH_N"/>
    <property type="match status" value="1"/>
</dbReference>
<evidence type="ECO:0000256" key="1">
    <source>
        <dbReference type="ARBA" id="ARBA00022857"/>
    </source>
</evidence>
<dbReference type="SMART" id="SM00829">
    <property type="entry name" value="PKS_ER"/>
    <property type="match status" value="1"/>
</dbReference>
<dbReference type="Pfam" id="PF00107">
    <property type="entry name" value="ADH_zinc_N"/>
    <property type="match status" value="1"/>
</dbReference>
<name>A0ABQ6AD83_9PROT</name>
<reference evidence="5" key="1">
    <citation type="journal article" date="2019" name="Int. J. Syst. Evol. Microbiol.">
        <title>The Global Catalogue of Microorganisms (GCM) 10K type strain sequencing project: providing services to taxonomists for standard genome sequencing and annotation.</title>
        <authorList>
            <consortium name="The Broad Institute Genomics Platform"/>
            <consortium name="The Broad Institute Genome Sequencing Center for Infectious Disease"/>
            <person name="Wu L."/>
            <person name="Ma J."/>
        </authorList>
    </citation>
    <scope>NUCLEOTIDE SEQUENCE [LARGE SCALE GENOMIC DNA]</scope>
    <source>
        <strain evidence="5">NBRC 112502</strain>
    </source>
</reference>
<protein>
    <submittedName>
        <fullName evidence="4">Quinone oxidoreductase</fullName>
    </submittedName>
</protein>
<keyword evidence="1" id="KW-0521">NADP</keyword>
<comment type="caution">
    <text evidence="4">The sequence shown here is derived from an EMBL/GenBank/DDBJ whole genome shotgun (WGS) entry which is preliminary data.</text>
</comment>
<sequence>MAQGGYVVTQPGGAERLEWVASAVGQPGPGQIRLRHDAIGVNYIDIYHRMGLYPLPLPTGIGVEGAGFVEAVGSDVTHLSIGDRVVYAGGQPGAYANVRLIQADRAVRLPEEITSQTAAALFFKGLTAQYLIKSAYQVKAGEWVLLHAAAGGVGIVALQWLKHIGANVIGIVSTEEKAELARAYGASHVIIDKEGNFSGKVREIVPQGVDVVYDSVGKATFTASLDSLRIRGMMVSFGMSSGKIPPIDLSILGAKGSLYFTRCTIAHYMASRTQLEAGAADLFSMIAGGIIKSGPVTNYALKDAPQAHRDLESRRTSGSLLLIP</sequence>
<dbReference type="Gene3D" id="3.90.180.10">
    <property type="entry name" value="Medium-chain alcohol dehydrogenases, catalytic domain"/>
    <property type="match status" value="1"/>
</dbReference>
<evidence type="ECO:0000313" key="5">
    <source>
        <dbReference type="Proteomes" id="UP001156641"/>
    </source>
</evidence>
<organism evidence="4 5">
    <name type="scientific">Acidocella aquatica</name>
    <dbReference type="NCBI Taxonomy" id="1922313"/>
    <lineage>
        <taxon>Bacteria</taxon>
        <taxon>Pseudomonadati</taxon>
        <taxon>Pseudomonadota</taxon>
        <taxon>Alphaproteobacteria</taxon>
        <taxon>Acetobacterales</taxon>
        <taxon>Acidocellaceae</taxon>
        <taxon>Acidocella</taxon>
    </lineage>
</organism>
<dbReference type="PANTHER" id="PTHR48106">
    <property type="entry name" value="QUINONE OXIDOREDUCTASE PIG3-RELATED"/>
    <property type="match status" value="1"/>
</dbReference>
<dbReference type="SUPFAM" id="SSF51735">
    <property type="entry name" value="NAD(P)-binding Rossmann-fold domains"/>
    <property type="match status" value="1"/>
</dbReference>
<accession>A0ABQ6AD83</accession>
<evidence type="ECO:0000259" key="3">
    <source>
        <dbReference type="SMART" id="SM00829"/>
    </source>
</evidence>
<dbReference type="InterPro" id="IPR020843">
    <property type="entry name" value="ER"/>
</dbReference>
<dbReference type="RefSeq" id="WP_284259445.1">
    <property type="nucleotide sequence ID" value="NZ_BSOS01000090.1"/>
</dbReference>
<dbReference type="InterPro" id="IPR047618">
    <property type="entry name" value="QOR-like"/>
</dbReference>
<evidence type="ECO:0000313" key="4">
    <source>
        <dbReference type="EMBL" id="GLR68602.1"/>
    </source>
</evidence>
<proteinExistence type="predicted"/>
<gene>
    <name evidence="4" type="primary">qor_3</name>
    <name evidence="4" type="ORF">GCM10010909_32830</name>
</gene>
<dbReference type="InterPro" id="IPR036291">
    <property type="entry name" value="NAD(P)-bd_dom_sf"/>
</dbReference>
<dbReference type="InterPro" id="IPR002364">
    <property type="entry name" value="Quin_OxRdtase/zeta-crystal_CS"/>
</dbReference>
<keyword evidence="2" id="KW-0560">Oxidoreductase</keyword>
<feature type="domain" description="Enoyl reductase (ER)" evidence="3">
    <location>
        <begin position="12"/>
        <end position="322"/>
    </location>
</feature>
<dbReference type="Proteomes" id="UP001156641">
    <property type="component" value="Unassembled WGS sequence"/>
</dbReference>
<dbReference type="InterPro" id="IPR011032">
    <property type="entry name" value="GroES-like_sf"/>
</dbReference>
<keyword evidence="5" id="KW-1185">Reference proteome</keyword>
<dbReference type="InterPro" id="IPR013149">
    <property type="entry name" value="ADH-like_C"/>
</dbReference>
<dbReference type="Gene3D" id="3.40.50.720">
    <property type="entry name" value="NAD(P)-binding Rossmann-like Domain"/>
    <property type="match status" value="1"/>
</dbReference>
<evidence type="ECO:0000256" key="2">
    <source>
        <dbReference type="ARBA" id="ARBA00023002"/>
    </source>
</evidence>
<dbReference type="SUPFAM" id="SSF50129">
    <property type="entry name" value="GroES-like"/>
    <property type="match status" value="1"/>
</dbReference>
<dbReference type="PROSITE" id="PS01162">
    <property type="entry name" value="QOR_ZETA_CRYSTAL"/>
    <property type="match status" value="1"/>
</dbReference>